<dbReference type="EMBL" id="NBSK02000002">
    <property type="protein sequence ID" value="KAJ0221132.1"/>
    <property type="molecule type" value="Genomic_DNA"/>
</dbReference>
<protein>
    <submittedName>
        <fullName evidence="1">Uncharacterized protein</fullName>
    </submittedName>
</protein>
<sequence length="81" mass="9628">MVGDDIQNKNKYKEGSNDLIKYISPTYIFPTIPNNDMSMKLHALDGRRHHGKRMVDHRYGEEYIEQHEEYTYDIGYVVGYK</sequence>
<accession>A0A9R1XVS7</accession>
<name>A0A9R1XVS7_LACSA</name>
<keyword evidence="2" id="KW-1185">Reference proteome</keyword>
<evidence type="ECO:0000313" key="1">
    <source>
        <dbReference type="EMBL" id="KAJ0221132.1"/>
    </source>
</evidence>
<organism evidence="1 2">
    <name type="scientific">Lactuca sativa</name>
    <name type="common">Garden lettuce</name>
    <dbReference type="NCBI Taxonomy" id="4236"/>
    <lineage>
        <taxon>Eukaryota</taxon>
        <taxon>Viridiplantae</taxon>
        <taxon>Streptophyta</taxon>
        <taxon>Embryophyta</taxon>
        <taxon>Tracheophyta</taxon>
        <taxon>Spermatophyta</taxon>
        <taxon>Magnoliopsida</taxon>
        <taxon>eudicotyledons</taxon>
        <taxon>Gunneridae</taxon>
        <taxon>Pentapetalae</taxon>
        <taxon>asterids</taxon>
        <taxon>campanulids</taxon>
        <taxon>Asterales</taxon>
        <taxon>Asteraceae</taxon>
        <taxon>Cichorioideae</taxon>
        <taxon>Cichorieae</taxon>
        <taxon>Lactucinae</taxon>
        <taxon>Lactuca</taxon>
    </lineage>
</organism>
<dbReference type="Proteomes" id="UP000235145">
    <property type="component" value="Unassembled WGS sequence"/>
</dbReference>
<evidence type="ECO:0000313" key="2">
    <source>
        <dbReference type="Proteomes" id="UP000235145"/>
    </source>
</evidence>
<comment type="caution">
    <text evidence="1">The sequence shown here is derived from an EMBL/GenBank/DDBJ whole genome shotgun (WGS) entry which is preliminary data.</text>
</comment>
<gene>
    <name evidence="1" type="ORF">LSAT_V11C200059050</name>
</gene>
<proteinExistence type="predicted"/>
<reference evidence="1 2" key="1">
    <citation type="journal article" date="2017" name="Nat. Commun.">
        <title>Genome assembly with in vitro proximity ligation data and whole-genome triplication in lettuce.</title>
        <authorList>
            <person name="Reyes-Chin-Wo S."/>
            <person name="Wang Z."/>
            <person name="Yang X."/>
            <person name="Kozik A."/>
            <person name="Arikit S."/>
            <person name="Song C."/>
            <person name="Xia L."/>
            <person name="Froenicke L."/>
            <person name="Lavelle D.O."/>
            <person name="Truco M.J."/>
            <person name="Xia R."/>
            <person name="Zhu S."/>
            <person name="Xu C."/>
            <person name="Xu H."/>
            <person name="Xu X."/>
            <person name="Cox K."/>
            <person name="Korf I."/>
            <person name="Meyers B.C."/>
            <person name="Michelmore R.W."/>
        </authorList>
    </citation>
    <scope>NUCLEOTIDE SEQUENCE [LARGE SCALE GENOMIC DNA]</scope>
    <source>
        <strain evidence="2">cv. Salinas</strain>
        <tissue evidence="1">Seedlings</tissue>
    </source>
</reference>
<dbReference type="AlphaFoldDB" id="A0A9R1XVS7"/>